<sequence>MIRLAVVDDQPAVRQALRFYLRSETDIEIVAEAGDGQAAEEVARRVEPDVMLIDIRMPGTDGLTAIRRICALGPRPAVLALTTFDLDEYLFGALRAGAAGFLLKDGTPEMYIQAIRLAHQGHGLIDPQVTRRLIQQFALGSPPSPGLLTDPDETLTPREHDIVRHVARGFSNRDIARRLGIGEGTVKTHMNHIFAKLNLQSRAQVVIYAYENGIVTPGGPA</sequence>
<dbReference type="SMART" id="SM00421">
    <property type="entry name" value="HTH_LUXR"/>
    <property type="match status" value="1"/>
</dbReference>
<dbReference type="InterPro" id="IPR016032">
    <property type="entry name" value="Sig_transdc_resp-reg_C-effctor"/>
</dbReference>
<dbReference type="InterPro" id="IPR000792">
    <property type="entry name" value="Tscrpt_reg_LuxR_C"/>
</dbReference>
<dbReference type="InterPro" id="IPR039420">
    <property type="entry name" value="WalR-like"/>
</dbReference>
<dbReference type="InterPro" id="IPR001789">
    <property type="entry name" value="Sig_transdc_resp-reg_receiver"/>
</dbReference>
<keyword evidence="4" id="KW-0804">Transcription</keyword>
<dbReference type="SUPFAM" id="SSF52172">
    <property type="entry name" value="CheY-like"/>
    <property type="match status" value="1"/>
</dbReference>
<keyword evidence="1 5" id="KW-0597">Phosphoprotein</keyword>
<dbReference type="SUPFAM" id="SSF46894">
    <property type="entry name" value="C-terminal effector domain of the bipartite response regulators"/>
    <property type="match status" value="1"/>
</dbReference>
<keyword evidence="2" id="KW-0805">Transcription regulation</keyword>
<dbReference type="EMBL" id="JBITGY010000008">
    <property type="protein sequence ID" value="MFI6501679.1"/>
    <property type="molecule type" value="Genomic_DNA"/>
</dbReference>
<accession>A0ABW7Z4N0</accession>
<dbReference type="InterPro" id="IPR011006">
    <property type="entry name" value="CheY-like_superfamily"/>
</dbReference>
<evidence type="ECO:0000256" key="1">
    <source>
        <dbReference type="ARBA" id="ARBA00022553"/>
    </source>
</evidence>
<dbReference type="CDD" id="cd06170">
    <property type="entry name" value="LuxR_C_like"/>
    <property type="match status" value="1"/>
</dbReference>
<dbReference type="SMART" id="SM00448">
    <property type="entry name" value="REC"/>
    <property type="match status" value="1"/>
</dbReference>
<organism evidence="8 9">
    <name type="scientific">Nonomuraea typhae</name>
    <dbReference type="NCBI Taxonomy" id="2603600"/>
    <lineage>
        <taxon>Bacteria</taxon>
        <taxon>Bacillati</taxon>
        <taxon>Actinomycetota</taxon>
        <taxon>Actinomycetes</taxon>
        <taxon>Streptosporangiales</taxon>
        <taxon>Streptosporangiaceae</taxon>
        <taxon>Nonomuraea</taxon>
    </lineage>
</organism>
<dbReference type="InterPro" id="IPR058245">
    <property type="entry name" value="NreC/VraR/RcsB-like_REC"/>
</dbReference>
<reference evidence="8 9" key="1">
    <citation type="submission" date="2024-10" db="EMBL/GenBank/DDBJ databases">
        <title>The Natural Products Discovery Center: Release of the First 8490 Sequenced Strains for Exploring Actinobacteria Biosynthetic Diversity.</title>
        <authorList>
            <person name="Kalkreuter E."/>
            <person name="Kautsar S.A."/>
            <person name="Yang D."/>
            <person name="Bader C.D."/>
            <person name="Teijaro C.N."/>
            <person name="Fluegel L."/>
            <person name="Davis C.M."/>
            <person name="Simpson J.R."/>
            <person name="Lauterbach L."/>
            <person name="Steele A.D."/>
            <person name="Gui C."/>
            <person name="Meng S."/>
            <person name="Li G."/>
            <person name="Viehrig K."/>
            <person name="Ye F."/>
            <person name="Su P."/>
            <person name="Kiefer A.F."/>
            <person name="Nichols A."/>
            <person name="Cepeda A.J."/>
            <person name="Yan W."/>
            <person name="Fan B."/>
            <person name="Jiang Y."/>
            <person name="Adhikari A."/>
            <person name="Zheng C.-J."/>
            <person name="Schuster L."/>
            <person name="Cowan T.M."/>
            <person name="Smanski M.J."/>
            <person name="Chevrette M.G."/>
            <person name="De Carvalho L.P.S."/>
            <person name="Shen B."/>
        </authorList>
    </citation>
    <scope>NUCLEOTIDE SEQUENCE [LARGE SCALE GENOMIC DNA]</scope>
    <source>
        <strain evidence="8 9">NPDC050545</strain>
    </source>
</reference>
<protein>
    <submittedName>
        <fullName evidence="8">Response regulator</fullName>
    </submittedName>
</protein>
<gene>
    <name evidence="8" type="ORF">ACIBG2_30165</name>
</gene>
<evidence type="ECO:0000256" key="3">
    <source>
        <dbReference type="ARBA" id="ARBA00023125"/>
    </source>
</evidence>
<dbReference type="Gene3D" id="3.40.50.2300">
    <property type="match status" value="1"/>
</dbReference>
<comment type="caution">
    <text evidence="8">The sequence shown here is derived from an EMBL/GenBank/DDBJ whole genome shotgun (WGS) entry which is preliminary data.</text>
</comment>
<dbReference type="PROSITE" id="PS50043">
    <property type="entry name" value="HTH_LUXR_2"/>
    <property type="match status" value="1"/>
</dbReference>
<keyword evidence="9" id="KW-1185">Reference proteome</keyword>
<feature type="modified residue" description="4-aspartylphosphate" evidence="5">
    <location>
        <position position="54"/>
    </location>
</feature>
<dbReference type="PROSITE" id="PS00622">
    <property type="entry name" value="HTH_LUXR_1"/>
    <property type="match status" value="1"/>
</dbReference>
<evidence type="ECO:0000256" key="4">
    <source>
        <dbReference type="ARBA" id="ARBA00023163"/>
    </source>
</evidence>
<dbReference type="Pfam" id="PF00196">
    <property type="entry name" value="GerE"/>
    <property type="match status" value="1"/>
</dbReference>
<dbReference type="Pfam" id="PF00072">
    <property type="entry name" value="Response_reg"/>
    <property type="match status" value="1"/>
</dbReference>
<keyword evidence="3" id="KW-0238">DNA-binding</keyword>
<dbReference type="PANTHER" id="PTHR43214">
    <property type="entry name" value="TWO-COMPONENT RESPONSE REGULATOR"/>
    <property type="match status" value="1"/>
</dbReference>
<name>A0ABW7Z4N0_9ACTN</name>
<proteinExistence type="predicted"/>
<dbReference type="PROSITE" id="PS50110">
    <property type="entry name" value="RESPONSE_REGULATORY"/>
    <property type="match status" value="1"/>
</dbReference>
<feature type="domain" description="HTH luxR-type" evidence="6">
    <location>
        <begin position="148"/>
        <end position="213"/>
    </location>
</feature>
<dbReference type="Proteomes" id="UP001612741">
    <property type="component" value="Unassembled WGS sequence"/>
</dbReference>
<evidence type="ECO:0000259" key="7">
    <source>
        <dbReference type="PROSITE" id="PS50110"/>
    </source>
</evidence>
<evidence type="ECO:0000256" key="2">
    <source>
        <dbReference type="ARBA" id="ARBA00023015"/>
    </source>
</evidence>
<feature type="domain" description="Response regulatory" evidence="7">
    <location>
        <begin position="3"/>
        <end position="119"/>
    </location>
</feature>
<dbReference type="RefSeq" id="WP_397086716.1">
    <property type="nucleotide sequence ID" value="NZ_JBITGY010000008.1"/>
</dbReference>
<evidence type="ECO:0000259" key="6">
    <source>
        <dbReference type="PROSITE" id="PS50043"/>
    </source>
</evidence>
<dbReference type="CDD" id="cd17535">
    <property type="entry name" value="REC_NarL-like"/>
    <property type="match status" value="1"/>
</dbReference>
<dbReference type="PRINTS" id="PR00038">
    <property type="entry name" value="HTHLUXR"/>
</dbReference>
<dbReference type="PANTHER" id="PTHR43214:SF24">
    <property type="entry name" value="TRANSCRIPTIONAL REGULATORY PROTEIN NARL-RELATED"/>
    <property type="match status" value="1"/>
</dbReference>
<evidence type="ECO:0000313" key="9">
    <source>
        <dbReference type="Proteomes" id="UP001612741"/>
    </source>
</evidence>
<evidence type="ECO:0000313" key="8">
    <source>
        <dbReference type="EMBL" id="MFI6501679.1"/>
    </source>
</evidence>
<evidence type="ECO:0000256" key="5">
    <source>
        <dbReference type="PROSITE-ProRule" id="PRU00169"/>
    </source>
</evidence>